<reference evidence="2 3" key="2">
    <citation type="submission" date="2019-07" db="EMBL/GenBank/DDBJ databases">
        <authorList>
            <person name="Huang Y."/>
        </authorList>
    </citation>
    <scope>NUCLEOTIDE SEQUENCE [LARGE SCALE GENOMIC DNA]</scope>
    <source>
        <strain evidence="2 3">HY188</strain>
    </source>
</reference>
<dbReference type="InterPro" id="IPR011009">
    <property type="entry name" value="Kinase-like_dom_sf"/>
</dbReference>
<dbReference type="OrthoDB" id="3806873at2"/>
<dbReference type="PANTHER" id="PTHR47829:SF1">
    <property type="entry name" value="HAD FAMILY PHOSPHATASE"/>
    <property type="match status" value="1"/>
</dbReference>
<protein>
    <submittedName>
        <fullName evidence="2">Phosphotransferase family protein</fullName>
    </submittedName>
</protein>
<accession>A0A516X5Z3</accession>
<dbReference type="SUPFAM" id="SSF56112">
    <property type="entry name" value="Protein kinase-like (PK-like)"/>
    <property type="match status" value="1"/>
</dbReference>
<dbReference type="RefSeq" id="WP_143909884.1">
    <property type="nucleotide sequence ID" value="NZ_CP041765.1"/>
</dbReference>
<keyword evidence="2" id="KW-0808">Transferase</keyword>
<dbReference type="Gene3D" id="3.30.200.20">
    <property type="entry name" value="Phosphorylase Kinase, domain 1"/>
    <property type="match status" value="1"/>
</dbReference>
<sequence length="360" mass="40400">MTEEQTTADVPANAKRVREEDVFDVDAVTRWLGATAGITGTPEVRQFAGGASNLTYLLRYPDRDLVLRRPPAGAKPASGHDMHREFRIQQLLAPAFPHVPAMVGLCTDPAVLGSDFYVMERVHGTILRGDAEVSLTPAQTGTLCTRMVDLLVELHSVDPAATGIDEFSRGPGYVARQVSGWTRRFAKARTDNVPDFATVTEWLDAHQPDDVRQAVIHGDFRLDNLLLGPESDTDPAPLRPVAVLDWELATVGDPLMDLGATLAYWVQADDEPMMRLTKRQPSDLPGMLTREQIVQRYLDATGLHTDNWRFYEVYGLFRLAVIAQQIYFRYHHGQTTNPAFQDFWQLVAYLEQRCRRLIAE</sequence>
<keyword evidence="3" id="KW-1185">Reference proteome</keyword>
<dbReference type="Gene3D" id="3.90.1200.10">
    <property type="match status" value="1"/>
</dbReference>
<dbReference type="InterPro" id="IPR052898">
    <property type="entry name" value="ACAD10-like"/>
</dbReference>
<evidence type="ECO:0000313" key="2">
    <source>
        <dbReference type="EMBL" id="QDQ98479.1"/>
    </source>
</evidence>
<dbReference type="AlphaFoldDB" id="A0A516X5Z3"/>
<proteinExistence type="predicted"/>
<dbReference type="InterPro" id="IPR002575">
    <property type="entry name" value="Aminoglycoside_PTrfase"/>
</dbReference>
<dbReference type="PANTHER" id="PTHR47829">
    <property type="entry name" value="HYDROLASE, PUTATIVE (AFU_ORTHOLOGUE AFUA_1G12880)-RELATED"/>
    <property type="match status" value="1"/>
</dbReference>
<gene>
    <name evidence="2" type="ORF">FO059_15570</name>
</gene>
<dbReference type="Proteomes" id="UP000317344">
    <property type="component" value="Chromosome"/>
</dbReference>
<dbReference type="Pfam" id="PF01636">
    <property type="entry name" value="APH"/>
    <property type="match status" value="1"/>
</dbReference>
<dbReference type="EMBL" id="CP041765">
    <property type="protein sequence ID" value="QDQ98479.1"/>
    <property type="molecule type" value="Genomic_DNA"/>
</dbReference>
<dbReference type="KEGG" id="toy:FO059_15570"/>
<reference evidence="2 3" key="1">
    <citation type="submission" date="2019-07" db="EMBL/GenBank/DDBJ databases">
        <title>Tomitella cavernea sp. nov., an actinomycete isolated from soil.</title>
        <authorList>
            <person name="Cheng J."/>
        </authorList>
    </citation>
    <scope>NUCLEOTIDE SEQUENCE [LARGE SCALE GENOMIC DNA]</scope>
    <source>
        <strain evidence="2 3">HY188</strain>
    </source>
</reference>
<name>A0A516X5Z3_9ACTN</name>
<dbReference type="GO" id="GO:0016740">
    <property type="term" value="F:transferase activity"/>
    <property type="evidence" value="ECO:0007669"/>
    <property type="project" value="UniProtKB-KW"/>
</dbReference>
<dbReference type="CDD" id="cd05154">
    <property type="entry name" value="ACAD10_11_N-like"/>
    <property type="match status" value="1"/>
</dbReference>
<evidence type="ECO:0000259" key="1">
    <source>
        <dbReference type="Pfam" id="PF01636"/>
    </source>
</evidence>
<evidence type="ECO:0000313" key="3">
    <source>
        <dbReference type="Proteomes" id="UP000317344"/>
    </source>
</evidence>
<feature type="domain" description="Aminoglycoside phosphotransferase" evidence="1">
    <location>
        <begin position="43"/>
        <end position="273"/>
    </location>
</feature>
<organism evidence="2 3">
    <name type="scientific">Tomitella fengzijianii</name>
    <dbReference type="NCBI Taxonomy" id="2597660"/>
    <lineage>
        <taxon>Bacteria</taxon>
        <taxon>Bacillati</taxon>
        <taxon>Actinomycetota</taxon>
        <taxon>Actinomycetes</taxon>
        <taxon>Mycobacteriales</taxon>
        <taxon>Tomitella</taxon>
    </lineage>
</organism>
<dbReference type="InterPro" id="IPR041726">
    <property type="entry name" value="ACAD10_11_N"/>
</dbReference>